<gene>
    <name evidence="5" type="ORF">S01H1_03581</name>
</gene>
<dbReference type="GO" id="GO:0019698">
    <property type="term" value="P:D-galacturonate catabolic process"/>
    <property type="evidence" value="ECO:0007669"/>
    <property type="project" value="TreeGrafter"/>
</dbReference>
<proteinExistence type="inferred from homology"/>
<organism evidence="5">
    <name type="scientific">marine sediment metagenome</name>
    <dbReference type="NCBI Taxonomy" id="412755"/>
    <lineage>
        <taxon>unclassified sequences</taxon>
        <taxon>metagenomes</taxon>
        <taxon>ecological metagenomes</taxon>
    </lineage>
</organism>
<feature type="domain" description="D-galactarate/Altronate dehydratase second" evidence="3">
    <location>
        <begin position="9"/>
        <end position="134"/>
    </location>
</feature>
<dbReference type="GO" id="GO:0016829">
    <property type="term" value="F:lyase activity"/>
    <property type="evidence" value="ECO:0007669"/>
    <property type="project" value="UniProtKB-KW"/>
</dbReference>
<sequence length="388" mass="40464">MSEDFTFDGWQRPDGRIGIRNHCLVLATVACAAGVVREVGRRLPNVAVVEHPHGCGRPPPDLGLQIKTLAGLVENPNVGGAVLVGLGCEPLSVGLLQTSLAANGKPLRGLVVQEVGGSRKAADQAEAMAREVLGDLERMPRRTGRAADLTVALECGGSDTFSGITANPAVGEAVDRLVEMGGTAILSETTEMIGALAPLLRRAENDEVAARLKQIVEHQEALTREMLGPLAHRVLAPGNVESGLSTIAEKSLGCIAKAGSSAIREVLEYAQRPSRQGLVVMNTPGYDVESVTGMAAAGAQAVIFTTGRGTPAGFPVVPVIKVSSTSELYQAMSDDIDVDAGTVLAGETVAEVGEEILSFLLRVARGERTKAEINGQAVFAIAQTHQAF</sequence>
<evidence type="ECO:0000259" key="3">
    <source>
        <dbReference type="Pfam" id="PF04295"/>
    </source>
</evidence>
<evidence type="ECO:0000313" key="5">
    <source>
        <dbReference type="EMBL" id="GAF78631.1"/>
    </source>
</evidence>
<reference evidence="5" key="1">
    <citation type="journal article" date="2014" name="Front. Microbiol.">
        <title>High frequency of phylogenetically diverse reductive dehalogenase-homologous genes in deep subseafloor sedimentary metagenomes.</title>
        <authorList>
            <person name="Kawai M."/>
            <person name="Futagami T."/>
            <person name="Toyoda A."/>
            <person name="Takaki Y."/>
            <person name="Nishi S."/>
            <person name="Hori S."/>
            <person name="Arai W."/>
            <person name="Tsubouchi T."/>
            <person name="Morono Y."/>
            <person name="Uchiyama I."/>
            <person name="Ito T."/>
            <person name="Fujiyama A."/>
            <person name="Inagaki F."/>
            <person name="Takami H."/>
        </authorList>
    </citation>
    <scope>NUCLEOTIDE SEQUENCE</scope>
    <source>
        <strain evidence="5">Expedition CK06-06</strain>
    </source>
</reference>
<dbReference type="EMBL" id="BARS01001941">
    <property type="protein sequence ID" value="GAF78631.1"/>
    <property type="molecule type" value="Genomic_DNA"/>
</dbReference>
<evidence type="ECO:0000256" key="2">
    <source>
        <dbReference type="ARBA" id="ARBA00023239"/>
    </source>
</evidence>
<dbReference type="Pfam" id="PF20629">
    <property type="entry name" value="GD_AH_C"/>
    <property type="match status" value="1"/>
</dbReference>
<dbReference type="InterPro" id="IPR007392">
    <property type="entry name" value="GD_AH_second"/>
</dbReference>
<feature type="domain" description="D-galactarate/Altronate dehydratase C-terminal" evidence="4">
    <location>
        <begin position="147"/>
        <end position="384"/>
    </location>
</feature>
<accession>X0SU13</accession>
<dbReference type="PANTHER" id="PTHR30536">
    <property type="entry name" value="ALTRONATE/GALACTARATE DEHYDRATASE"/>
    <property type="match status" value="1"/>
</dbReference>
<evidence type="ECO:0000256" key="1">
    <source>
        <dbReference type="ARBA" id="ARBA00010986"/>
    </source>
</evidence>
<dbReference type="InterPro" id="IPR048332">
    <property type="entry name" value="GD_AH_C"/>
</dbReference>
<comment type="similarity">
    <text evidence="1">Belongs to the UxaA family.</text>
</comment>
<dbReference type="InterPro" id="IPR052172">
    <property type="entry name" value="UxaA_altronate/galactarate_dh"/>
</dbReference>
<protein>
    <submittedName>
        <fullName evidence="5">Uncharacterized protein</fullName>
    </submittedName>
</protein>
<name>X0SU13_9ZZZZ</name>
<dbReference type="AlphaFoldDB" id="X0SU13"/>
<comment type="caution">
    <text evidence="5">The sequence shown here is derived from an EMBL/GenBank/DDBJ whole genome shotgun (WGS) entry which is preliminary data.</text>
</comment>
<keyword evidence="2" id="KW-0456">Lyase</keyword>
<dbReference type="PANTHER" id="PTHR30536:SF5">
    <property type="entry name" value="ALTRONATE DEHYDRATASE"/>
    <property type="match status" value="1"/>
</dbReference>
<dbReference type="Pfam" id="PF04295">
    <property type="entry name" value="GD_AH_second"/>
    <property type="match status" value="1"/>
</dbReference>
<evidence type="ECO:0000259" key="4">
    <source>
        <dbReference type="Pfam" id="PF20629"/>
    </source>
</evidence>